<reference evidence="1 2" key="2">
    <citation type="journal article" date="2014" name="J. Gen. Appl. Microbiol.">
        <title>The early diverging ascomycetous budding yeast Saitoella complicata has three histone deacetylases belonging to the Clr6, Hos2, and Rpd3 lineages.</title>
        <authorList>
            <person name="Nishida H."/>
            <person name="Matsumoto T."/>
            <person name="Kondo S."/>
            <person name="Hamamoto M."/>
            <person name="Yoshikawa H."/>
        </authorList>
    </citation>
    <scope>NUCLEOTIDE SEQUENCE [LARGE SCALE GENOMIC DNA]</scope>
    <source>
        <strain evidence="1 2">NRRL Y-17804</strain>
    </source>
</reference>
<gene>
    <name evidence="1" type="ORF">G7K_1867-t1</name>
</gene>
<evidence type="ECO:0000313" key="2">
    <source>
        <dbReference type="Proteomes" id="UP000033140"/>
    </source>
</evidence>
<dbReference type="STRING" id="698492.A0A0E9NCY9"/>
<dbReference type="OMA" id="WTWEKLV"/>
<dbReference type="PANTHER" id="PTHR39398:SF1">
    <property type="entry name" value="CSN8_PSMD8_EIF3K DOMAIN-CONTAINING PROTEIN"/>
    <property type="match status" value="1"/>
</dbReference>
<dbReference type="PANTHER" id="PTHR39398">
    <property type="entry name" value="YALI0F14311P"/>
    <property type="match status" value="1"/>
</dbReference>
<proteinExistence type="predicted"/>
<keyword evidence="2" id="KW-1185">Reference proteome</keyword>
<evidence type="ECO:0008006" key="3">
    <source>
        <dbReference type="Google" id="ProtNLM"/>
    </source>
</evidence>
<comment type="caution">
    <text evidence="1">The sequence shown here is derived from an EMBL/GenBank/DDBJ whole genome shotgun (WGS) entry which is preliminary data.</text>
</comment>
<name>A0A0E9NCY9_SAICN</name>
<accession>A0A0E9NCY9</accession>
<organism evidence="1 2">
    <name type="scientific">Saitoella complicata (strain BCRC 22490 / CBS 7301 / JCM 7358 / NBRC 10748 / NRRL Y-17804)</name>
    <dbReference type="NCBI Taxonomy" id="698492"/>
    <lineage>
        <taxon>Eukaryota</taxon>
        <taxon>Fungi</taxon>
        <taxon>Dikarya</taxon>
        <taxon>Ascomycota</taxon>
        <taxon>Taphrinomycotina</taxon>
        <taxon>Taphrinomycotina incertae sedis</taxon>
        <taxon>Saitoella</taxon>
    </lineage>
</organism>
<dbReference type="AlphaFoldDB" id="A0A0E9NCY9"/>
<dbReference type="RefSeq" id="XP_019021024.1">
    <property type="nucleotide sequence ID" value="XM_019167085.1"/>
</dbReference>
<dbReference type="EMBL" id="BACD03000010">
    <property type="protein sequence ID" value="GAO47668.1"/>
    <property type="molecule type" value="Genomic_DNA"/>
</dbReference>
<dbReference type="Proteomes" id="UP000033140">
    <property type="component" value="Unassembled WGS sequence"/>
</dbReference>
<protein>
    <recommendedName>
        <fullName evidence="3">CSN8/PSMD8/EIF3K domain-containing protein</fullName>
    </recommendedName>
</protein>
<dbReference type="OrthoDB" id="2100128at2759"/>
<sequence length="268" mass="30698">MSRSTRDWTAEKTAKQEQLPFGLVSRVDGDQRLKDPKVQEEFWSTFIQARYQAELFKLLAKEGDELSGALSELSLDVESGKASTGEKAVMGILADLRKLREGILASHRHDAFALTIYEANVRLAVLAGKAEHCLPALRGLVFGLGREGRGEFEEMYLLHLVCSFEFQEFYSTTAQLKLRKTLANHLAHALIHSNYISYWRLYTAANPYQRAIMRRAEPRMRERCLDVVGKVYYTVDVQDLGRWTNEAWRGKGWREEGGKAVVREVRRK</sequence>
<dbReference type="Gene3D" id="1.25.40.990">
    <property type="match status" value="1"/>
</dbReference>
<reference evidence="1 2" key="3">
    <citation type="journal article" date="2015" name="Genome Announc.">
        <title>Draft Genome Sequence of the Archiascomycetous Yeast Saitoella complicata.</title>
        <authorList>
            <person name="Yamauchi K."/>
            <person name="Kondo S."/>
            <person name="Hamamoto M."/>
            <person name="Takahashi Y."/>
            <person name="Ogura Y."/>
            <person name="Hayashi T."/>
            <person name="Nishida H."/>
        </authorList>
    </citation>
    <scope>NUCLEOTIDE SEQUENCE [LARGE SCALE GENOMIC DNA]</scope>
    <source>
        <strain evidence="1 2">NRRL Y-17804</strain>
    </source>
</reference>
<reference evidence="1 2" key="1">
    <citation type="journal article" date="2011" name="J. Gen. Appl. Microbiol.">
        <title>Draft genome sequencing of the enigmatic yeast Saitoella complicata.</title>
        <authorList>
            <person name="Nishida H."/>
            <person name="Hamamoto M."/>
            <person name="Sugiyama J."/>
        </authorList>
    </citation>
    <scope>NUCLEOTIDE SEQUENCE [LARGE SCALE GENOMIC DNA]</scope>
    <source>
        <strain evidence="1 2">NRRL Y-17804</strain>
    </source>
</reference>
<evidence type="ECO:0000313" key="1">
    <source>
        <dbReference type="EMBL" id="GAO47668.1"/>
    </source>
</evidence>